<dbReference type="InterPro" id="IPR019196">
    <property type="entry name" value="ABC_transp_unknown"/>
</dbReference>
<feature type="domain" description="ABC-type uncharacterised transport system" evidence="2">
    <location>
        <begin position="160"/>
        <end position="383"/>
    </location>
</feature>
<evidence type="ECO:0000259" key="2">
    <source>
        <dbReference type="Pfam" id="PF09822"/>
    </source>
</evidence>
<keyword evidence="5" id="KW-1185">Reference proteome</keyword>
<dbReference type="Pfam" id="PF23357">
    <property type="entry name" value="DUF7088"/>
    <property type="match status" value="1"/>
</dbReference>
<dbReference type="AlphaFoldDB" id="A0A6G7VBJ0"/>
<proteinExistence type="predicted"/>
<dbReference type="Pfam" id="PF09822">
    <property type="entry name" value="ABC_transp_aux"/>
    <property type="match status" value="1"/>
</dbReference>
<keyword evidence="1" id="KW-0812">Transmembrane</keyword>
<evidence type="ECO:0000259" key="3">
    <source>
        <dbReference type="Pfam" id="PF23357"/>
    </source>
</evidence>
<protein>
    <submittedName>
        <fullName evidence="4">GldG family protein</fullName>
    </submittedName>
</protein>
<organism evidence="4 5">
    <name type="scientific">Caldichromatium japonicum</name>
    <dbReference type="NCBI Taxonomy" id="2699430"/>
    <lineage>
        <taxon>Bacteria</taxon>
        <taxon>Pseudomonadati</taxon>
        <taxon>Pseudomonadota</taxon>
        <taxon>Gammaproteobacteria</taxon>
        <taxon>Chromatiales</taxon>
        <taxon>Chromatiaceae</taxon>
        <taxon>Caldichromatium</taxon>
    </lineage>
</organism>
<reference evidence="5" key="1">
    <citation type="submission" date="2020-01" db="EMBL/GenBank/DDBJ databases">
        <title>Caldichromatium gen. nov., sp. nov., a thermophilic purple sulfur bacterium member of the family Chromatiaceae isolated from Nakabusa hot spring, Japan.</title>
        <authorList>
            <person name="Saini M.K."/>
            <person name="Hanada S."/>
            <person name="Tank M."/>
        </authorList>
    </citation>
    <scope>NUCLEOTIDE SEQUENCE [LARGE SCALE GENOMIC DNA]</scope>
    <source>
        <strain evidence="5">No.7</strain>
    </source>
</reference>
<gene>
    <name evidence="4" type="ORF">GWK36_05015</name>
</gene>
<keyword evidence="1" id="KW-0472">Membrane</keyword>
<feature type="transmembrane region" description="Helical" evidence="1">
    <location>
        <begin position="20"/>
        <end position="40"/>
    </location>
</feature>
<dbReference type="InterPro" id="IPR029062">
    <property type="entry name" value="Class_I_gatase-like"/>
</dbReference>
<dbReference type="InterPro" id="IPR055396">
    <property type="entry name" value="DUF7088"/>
</dbReference>
<evidence type="ECO:0000256" key="1">
    <source>
        <dbReference type="SAM" id="Phobius"/>
    </source>
</evidence>
<keyword evidence="1" id="KW-1133">Transmembrane helix</keyword>
<dbReference type="KEGG" id="cjap:GWK36_05015"/>
<feature type="domain" description="DUF7088" evidence="3">
    <location>
        <begin position="54"/>
        <end position="125"/>
    </location>
</feature>
<accession>A0A6G7VBJ0</accession>
<name>A0A6G7VBJ0_9GAMM</name>
<sequence length="454" mass="50123">MIQRTRPYRLFLIRLERLLVDGLFVLLLLGCVIAAGWLTARHDRYWDLSQSQENRLSPESRRILERLDSPLRLTVFADPQSSLARRIGQFLERYLRERPDLSIRYLDPQRFPEQARAAEVELMGQILIEYRGRREALTEISEHALSAAIARLERPRQTWIAVITGHGERAIDGDASQDLKRFGRELEAMGLMARPLDLTKIGAVPDNARLVILTQPQRPLPQVEQMALIAFIERGGSLLWLMDPGEPVGLESLSKHLGLNVLPGSIIDTAARSLGFDVPTAAVIGPGQPLTEEFKGPAILPGALAFGLNTAPHWTLAGVLTTSPESWNELGSLQAPLSQDEVIGERLGPLPVILALSRRLVTGGEQRLVISGDGDFLSNAYFGRPDNRALALVLVRWLAAGEELPELPPPASATEPLILSEGQRALIGIGTLVVLPGLFALGGFGLRWWRVRRS</sequence>
<evidence type="ECO:0000313" key="5">
    <source>
        <dbReference type="Proteomes" id="UP000502699"/>
    </source>
</evidence>
<dbReference type="SUPFAM" id="SSF52317">
    <property type="entry name" value="Class I glutamine amidotransferase-like"/>
    <property type="match status" value="1"/>
</dbReference>
<dbReference type="EMBL" id="CP048029">
    <property type="protein sequence ID" value="QIK37443.1"/>
    <property type="molecule type" value="Genomic_DNA"/>
</dbReference>
<evidence type="ECO:0000313" key="4">
    <source>
        <dbReference type="EMBL" id="QIK37443.1"/>
    </source>
</evidence>
<dbReference type="Proteomes" id="UP000502699">
    <property type="component" value="Chromosome"/>
</dbReference>
<dbReference type="RefSeq" id="WP_166270211.1">
    <property type="nucleotide sequence ID" value="NZ_CP048029.1"/>
</dbReference>
<feature type="transmembrane region" description="Helical" evidence="1">
    <location>
        <begin position="425"/>
        <end position="449"/>
    </location>
</feature>